<dbReference type="NCBIfam" id="TIGR02241">
    <property type="entry name" value="conserved hypothetical phage tail region protein"/>
    <property type="match status" value="1"/>
</dbReference>
<dbReference type="Pfam" id="PF06841">
    <property type="entry name" value="Phage_T4_gp19"/>
    <property type="match status" value="1"/>
</dbReference>
<keyword evidence="2" id="KW-1185">Reference proteome</keyword>
<dbReference type="Proteomes" id="UP000186720">
    <property type="component" value="Unassembled WGS sequence"/>
</dbReference>
<protein>
    <recommendedName>
        <fullName evidence="3">Phage tail protein</fullName>
    </recommendedName>
</protein>
<dbReference type="AlphaFoldDB" id="A0A1Q5ZXN9"/>
<dbReference type="InterPro" id="IPR010667">
    <property type="entry name" value="Phage_T4_Gp19"/>
</dbReference>
<comment type="caution">
    <text evidence="1">The sequence shown here is derived from an EMBL/GenBank/DDBJ whole genome shotgun (WGS) entry which is preliminary data.</text>
</comment>
<proteinExistence type="predicted"/>
<gene>
    <name evidence="1" type="ORF">RG47T_1975</name>
</gene>
<evidence type="ECO:0000313" key="2">
    <source>
        <dbReference type="Proteomes" id="UP000186720"/>
    </source>
</evidence>
<dbReference type="PANTHER" id="PTHR38009">
    <property type="entry name" value="CONSERVED HYPOTHETICAL PHAGE TAIL PROTEIN"/>
    <property type="match status" value="1"/>
</dbReference>
<dbReference type="InterPro" id="IPR011747">
    <property type="entry name" value="CHP02241"/>
</dbReference>
<organism evidence="1 2">
    <name type="scientific">Mucilaginibacter polytrichastri</name>
    <dbReference type="NCBI Taxonomy" id="1302689"/>
    <lineage>
        <taxon>Bacteria</taxon>
        <taxon>Pseudomonadati</taxon>
        <taxon>Bacteroidota</taxon>
        <taxon>Sphingobacteriia</taxon>
        <taxon>Sphingobacteriales</taxon>
        <taxon>Sphingobacteriaceae</taxon>
        <taxon>Mucilaginibacter</taxon>
    </lineage>
</organism>
<dbReference type="RefSeq" id="WP_074489201.1">
    <property type="nucleotide sequence ID" value="NZ_FPAM01000004.1"/>
</dbReference>
<sequence length="146" mass="16656">MAQYYPPVGFYFKVNVIGITGQNEGSFQEVSGLNVKIGVDEVVEGGENRYVHRMPTRPKYENLVLKRGMLLGSPLITWATHNIEEFSFYPKTIVVNLMDEQSRPIATWKFINAYPVSIKISDLKAQDNAIVVETLELCFDYFDKVN</sequence>
<name>A0A1Q5ZXN9_9SPHI</name>
<accession>A0A1Q5ZXN9</accession>
<reference evidence="1 2" key="1">
    <citation type="submission" date="2016-11" db="EMBL/GenBank/DDBJ databases">
        <title>Whole Genome Sequencing of Mucilaginibacter polytrichastri RG4-7(T) isolated from the moss sample.</title>
        <authorList>
            <person name="Li Y."/>
        </authorList>
    </citation>
    <scope>NUCLEOTIDE SEQUENCE [LARGE SCALE GENOMIC DNA]</scope>
    <source>
        <strain evidence="1 2">RG4-7</strain>
    </source>
</reference>
<dbReference type="STRING" id="1302689.RG47T_1975"/>
<dbReference type="OrthoDB" id="9799891at2"/>
<dbReference type="PANTHER" id="PTHR38009:SF1">
    <property type="entry name" value="CONSERVED HYPOTHETICAL PHAGE TAIL PROTEIN"/>
    <property type="match status" value="1"/>
</dbReference>
<evidence type="ECO:0008006" key="3">
    <source>
        <dbReference type="Google" id="ProtNLM"/>
    </source>
</evidence>
<evidence type="ECO:0000313" key="1">
    <source>
        <dbReference type="EMBL" id="OKS86519.1"/>
    </source>
</evidence>
<dbReference type="GO" id="GO:0005198">
    <property type="term" value="F:structural molecule activity"/>
    <property type="evidence" value="ECO:0007669"/>
    <property type="project" value="InterPro"/>
</dbReference>
<dbReference type="EMBL" id="MPPL01000001">
    <property type="protein sequence ID" value="OKS86519.1"/>
    <property type="molecule type" value="Genomic_DNA"/>
</dbReference>